<feature type="non-terminal residue" evidence="1">
    <location>
        <position position="108"/>
    </location>
</feature>
<name>X0VCX9_9ZZZZ</name>
<evidence type="ECO:0000313" key="1">
    <source>
        <dbReference type="EMBL" id="GAG15964.1"/>
    </source>
</evidence>
<organism evidence="1">
    <name type="scientific">marine sediment metagenome</name>
    <dbReference type="NCBI Taxonomy" id="412755"/>
    <lineage>
        <taxon>unclassified sequences</taxon>
        <taxon>metagenomes</taxon>
        <taxon>ecological metagenomes</taxon>
    </lineage>
</organism>
<dbReference type="EMBL" id="BARS01032552">
    <property type="protein sequence ID" value="GAG15964.1"/>
    <property type="molecule type" value="Genomic_DNA"/>
</dbReference>
<accession>X0VCX9</accession>
<dbReference type="InterPro" id="IPR023696">
    <property type="entry name" value="Ureohydrolase_dom_sf"/>
</dbReference>
<dbReference type="InterPro" id="IPR037138">
    <property type="entry name" value="His_deacetylse_dom_sf"/>
</dbReference>
<dbReference type="SUPFAM" id="SSF52768">
    <property type="entry name" value="Arginase/deacetylase"/>
    <property type="match status" value="1"/>
</dbReference>
<sequence length="108" mass="12531">MKFVYSPAYQVDIGTHVFPTQKYYLIYNRLEQEGIINNNNVFEPERPSSEDLLKILNKEYLDDLLNMRLTVRTFPSEMPVQKNIIDAQILCCSGSYLAAKLAREGRIL</sequence>
<proteinExistence type="predicted"/>
<protein>
    <submittedName>
        <fullName evidence="1">Uncharacterized protein</fullName>
    </submittedName>
</protein>
<dbReference type="Gene3D" id="3.40.800.20">
    <property type="entry name" value="Histone deacetylase domain"/>
    <property type="match status" value="1"/>
</dbReference>
<reference evidence="1" key="1">
    <citation type="journal article" date="2014" name="Front. Microbiol.">
        <title>High frequency of phylogenetically diverse reductive dehalogenase-homologous genes in deep subseafloor sedimentary metagenomes.</title>
        <authorList>
            <person name="Kawai M."/>
            <person name="Futagami T."/>
            <person name="Toyoda A."/>
            <person name="Takaki Y."/>
            <person name="Nishi S."/>
            <person name="Hori S."/>
            <person name="Arai W."/>
            <person name="Tsubouchi T."/>
            <person name="Morono Y."/>
            <person name="Uchiyama I."/>
            <person name="Ito T."/>
            <person name="Fujiyama A."/>
            <person name="Inagaki F."/>
            <person name="Takami H."/>
        </authorList>
    </citation>
    <scope>NUCLEOTIDE SEQUENCE</scope>
    <source>
        <strain evidence="1">Expedition CK06-06</strain>
    </source>
</reference>
<gene>
    <name evidence="1" type="ORF">S01H1_50517</name>
</gene>
<comment type="caution">
    <text evidence="1">The sequence shown here is derived from an EMBL/GenBank/DDBJ whole genome shotgun (WGS) entry which is preliminary data.</text>
</comment>
<dbReference type="AlphaFoldDB" id="X0VCX9"/>